<proteinExistence type="predicted"/>
<dbReference type="Proteomes" id="UP000070657">
    <property type="component" value="Unassembled WGS sequence"/>
</dbReference>
<protein>
    <submittedName>
        <fullName evidence="1">Uncharacterized protein</fullName>
    </submittedName>
</protein>
<accession>A0A133UHA1</accession>
<name>A0A133UHA1_9EURY</name>
<gene>
    <name evidence="1" type="ORF">AKJ66_01915</name>
</gene>
<comment type="caution">
    <text evidence="1">The sequence shown here is derived from an EMBL/GenBank/DDBJ whole genome shotgun (WGS) entry which is preliminary data.</text>
</comment>
<organism evidence="1 2">
    <name type="scientific">candidate division MSBL1 archaeon SCGC-AAA259E22</name>
    <dbReference type="NCBI Taxonomy" id="1698265"/>
    <lineage>
        <taxon>Archaea</taxon>
        <taxon>Methanobacteriati</taxon>
        <taxon>Methanobacteriota</taxon>
        <taxon>candidate division MSBL1</taxon>
    </lineage>
</organism>
<dbReference type="AlphaFoldDB" id="A0A133UHA1"/>
<dbReference type="EMBL" id="LHXP01000017">
    <property type="protein sequence ID" value="KXA93476.1"/>
    <property type="molecule type" value="Genomic_DNA"/>
</dbReference>
<sequence>METFVSKIDLEDPPGRFEAFHERFSELFKTKTRNVGDKAMDYLLGGLHLDKKFDLTNIPEVVDNN</sequence>
<evidence type="ECO:0000313" key="2">
    <source>
        <dbReference type="Proteomes" id="UP000070657"/>
    </source>
</evidence>
<evidence type="ECO:0000313" key="1">
    <source>
        <dbReference type="EMBL" id="KXA93476.1"/>
    </source>
</evidence>
<reference evidence="1 2" key="1">
    <citation type="journal article" date="2016" name="Sci. Rep.">
        <title>Metabolic traits of an uncultured archaeal lineage -MSBL1- from brine pools of the Red Sea.</title>
        <authorList>
            <person name="Mwirichia R."/>
            <person name="Alam I."/>
            <person name="Rashid M."/>
            <person name="Vinu M."/>
            <person name="Ba-Alawi W."/>
            <person name="Anthony Kamau A."/>
            <person name="Kamanda Ngugi D."/>
            <person name="Goker M."/>
            <person name="Klenk H.P."/>
            <person name="Bajic V."/>
            <person name="Stingl U."/>
        </authorList>
    </citation>
    <scope>NUCLEOTIDE SEQUENCE [LARGE SCALE GENOMIC DNA]</scope>
    <source>
        <strain evidence="1">SCGC-AAA259E22</strain>
    </source>
</reference>
<keyword evidence="2" id="KW-1185">Reference proteome</keyword>